<keyword evidence="2" id="KW-1185">Reference proteome</keyword>
<reference evidence="1 2" key="1">
    <citation type="submission" date="2018-09" db="EMBL/GenBank/DDBJ databases">
        <authorList>
            <person name="Zhu H."/>
        </authorList>
    </citation>
    <scope>NUCLEOTIDE SEQUENCE [LARGE SCALE GENOMIC DNA]</scope>
    <source>
        <strain evidence="1 2">K2R01-6</strain>
    </source>
</reference>
<dbReference type="Proteomes" id="UP000286100">
    <property type="component" value="Unassembled WGS sequence"/>
</dbReference>
<evidence type="ECO:0008006" key="3">
    <source>
        <dbReference type="Google" id="ProtNLM"/>
    </source>
</evidence>
<dbReference type="InterPro" id="IPR017026">
    <property type="entry name" value="ImuA"/>
</dbReference>
<comment type="caution">
    <text evidence="1">The sequence shown here is derived from an EMBL/GenBank/DDBJ whole genome shotgun (WGS) entry which is preliminary data.</text>
</comment>
<dbReference type="SUPFAM" id="SSF52540">
    <property type="entry name" value="P-loop containing nucleoside triphosphate hydrolases"/>
    <property type="match status" value="1"/>
</dbReference>
<organism evidence="1 2">
    <name type="scientific">Sphingomonas cavernae</name>
    <dbReference type="NCBI Taxonomy" id="2320861"/>
    <lineage>
        <taxon>Bacteria</taxon>
        <taxon>Pseudomonadati</taxon>
        <taxon>Pseudomonadota</taxon>
        <taxon>Alphaproteobacteria</taxon>
        <taxon>Sphingomonadales</taxon>
        <taxon>Sphingomonadaceae</taxon>
        <taxon>Sphingomonas</taxon>
    </lineage>
</organism>
<evidence type="ECO:0000313" key="2">
    <source>
        <dbReference type="Proteomes" id="UP000286100"/>
    </source>
</evidence>
<protein>
    <recommendedName>
        <fullName evidence="3">Protein ImuA</fullName>
    </recommendedName>
</protein>
<accession>A0A418WPA7</accession>
<gene>
    <name evidence="1" type="ORF">D3876_01525</name>
</gene>
<dbReference type="AlphaFoldDB" id="A0A418WPA7"/>
<dbReference type="OrthoDB" id="7202530at2"/>
<proteinExistence type="predicted"/>
<dbReference type="Gene3D" id="3.40.50.300">
    <property type="entry name" value="P-loop containing nucleotide triphosphate hydrolases"/>
    <property type="match status" value="1"/>
</dbReference>
<evidence type="ECO:0000313" key="1">
    <source>
        <dbReference type="EMBL" id="RJF93082.1"/>
    </source>
</evidence>
<dbReference type="InterPro" id="IPR027417">
    <property type="entry name" value="P-loop_NTPase"/>
</dbReference>
<dbReference type="PIRSF" id="PIRSF034285">
    <property type="entry name" value="UCP034285"/>
    <property type="match status" value="1"/>
</dbReference>
<sequence>MKESSNPLATLRRRVAGIAGMEHTLQSQRFATGHGALDIALGGGLALGRLHELFAYECDNAASASGFATMLALRARHDGASTLWLRTDEAERRCGRLFAPGLVELGGNPDAFLFALAPDVCALLRGAADAARCAGLGAVIVECWGKSPALELTASRRLALAAEQSGVTVIMLRIDATPVPSAADTRWAVSAAQSVALEANAPGPALFEIELLRRRSGPSGMRWRVEWDRDKCVFREPALSGAVVPLSSHGSVEAPSAPELRHIA</sequence>
<dbReference type="EMBL" id="QYUM01000002">
    <property type="protein sequence ID" value="RJF93082.1"/>
    <property type="molecule type" value="Genomic_DNA"/>
</dbReference>
<name>A0A418WPA7_9SPHN</name>